<keyword evidence="2" id="KW-1185">Reference proteome</keyword>
<gene>
    <name evidence="1" type="ORF">BV898_14876</name>
</gene>
<protein>
    <submittedName>
        <fullName evidence="1">Uncharacterized protein</fullName>
    </submittedName>
</protein>
<comment type="caution">
    <text evidence="1">The sequence shown here is derived from an EMBL/GenBank/DDBJ whole genome shotgun (WGS) entry which is preliminary data.</text>
</comment>
<name>A0A9X6N9J2_HYPEX</name>
<dbReference type="EMBL" id="MTYJ01000190">
    <property type="protein sequence ID" value="OWA50357.1"/>
    <property type="molecule type" value="Genomic_DNA"/>
</dbReference>
<evidence type="ECO:0000313" key="1">
    <source>
        <dbReference type="EMBL" id="OWA50357.1"/>
    </source>
</evidence>
<proteinExistence type="predicted"/>
<evidence type="ECO:0000313" key="2">
    <source>
        <dbReference type="Proteomes" id="UP000192578"/>
    </source>
</evidence>
<dbReference type="Proteomes" id="UP000192578">
    <property type="component" value="Unassembled WGS sequence"/>
</dbReference>
<sequence length="89" mass="10063">MSSRTTQSQIFRTKVFHIRKPKTSNGWHKGVVLGGTVTIWTWRPSGVAASNSAVFFFLKRWIQCLETRKELSSTSPAASLAHLVRSQSW</sequence>
<reference evidence="2" key="1">
    <citation type="submission" date="2017-01" db="EMBL/GenBank/DDBJ databases">
        <title>Comparative genomics of anhydrobiosis in the tardigrade Hypsibius dujardini.</title>
        <authorList>
            <person name="Yoshida Y."/>
            <person name="Koutsovoulos G."/>
            <person name="Laetsch D."/>
            <person name="Stevens L."/>
            <person name="Kumar S."/>
            <person name="Horikawa D."/>
            <person name="Ishino K."/>
            <person name="Komine S."/>
            <person name="Tomita M."/>
            <person name="Blaxter M."/>
            <person name="Arakawa K."/>
        </authorList>
    </citation>
    <scope>NUCLEOTIDE SEQUENCE [LARGE SCALE GENOMIC DNA]</scope>
    <source>
        <strain evidence="2">Z151</strain>
    </source>
</reference>
<accession>A0A9X6N9J2</accession>
<organism evidence="1 2">
    <name type="scientific">Hypsibius exemplaris</name>
    <name type="common">Freshwater tardigrade</name>
    <dbReference type="NCBI Taxonomy" id="2072580"/>
    <lineage>
        <taxon>Eukaryota</taxon>
        <taxon>Metazoa</taxon>
        <taxon>Ecdysozoa</taxon>
        <taxon>Tardigrada</taxon>
        <taxon>Eutardigrada</taxon>
        <taxon>Parachela</taxon>
        <taxon>Hypsibioidea</taxon>
        <taxon>Hypsibiidae</taxon>
        <taxon>Hypsibius</taxon>
    </lineage>
</organism>
<dbReference type="AlphaFoldDB" id="A0A9X6N9J2"/>